<feature type="chain" id="PRO_5040315562" description="Ubiquitin 3 binding protein But2 C-terminal domain-containing protein" evidence="1">
    <location>
        <begin position="19"/>
        <end position="188"/>
    </location>
</feature>
<evidence type="ECO:0000256" key="1">
    <source>
        <dbReference type="SAM" id="SignalP"/>
    </source>
</evidence>
<sequence length="188" mass="19973">MLLQTLLSTTFLLTLTAAAPSLGARGCSIGFPSTIISLDQKAPTTASGKTLKIRALQSAGGTGREAMEFQFTNIPANSYGCQLELNFPAGTSITNQGSSQIDTYVLDRDISVADTWNRAPGKSYLFGTTNVYSDPGMPTTVVVNSVQCKPTLNFRVEIASQTQAGVMAFAQQNPPSTQPVGFRLTHNC</sequence>
<feature type="signal peptide" evidence="1">
    <location>
        <begin position="1"/>
        <end position="18"/>
    </location>
</feature>
<evidence type="ECO:0000259" key="2">
    <source>
        <dbReference type="Pfam" id="PF09792"/>
    </source>
</evidence>
<evidence type="ECO:0000313" key="3">
    <source>
        <dbReference type="EMBL" id="KAF2838182.1"/>
    </source>
</evidence>
<gene>
    <name evidence="3" type="ORF">M501DRAFT_862803</name>
</gene>
<dbReference type="AlphaFoldDB" id="A0A9P4VQV5"/>
<keyword evidence="4" id="KW-1185">Reference proteome</keyword>
<dbReference type="InterPro" id="IPR018620">
    <property type="entry name" value="Ubiquitin3-bd_protein_But2_C"/>
</dbReference>
<dbReference type="EMBL" id="MU006097">
    <property type="protein sequence ID" value="KAF2838182.1"/>
    <property type="molecule type" value="Genomic_DNA"/>
</dbReference>
<reference evidence="3" key="1">
    <citation type="journal article" date="2020" name="Stud. Mycol.">
        <title>101 Dothideomycetes genomes: a test case for predicting lifestyles and emergence of pathogens.</title>
        <authorList>
            <person name="Haridas S."/>
            <person name="Albert R."/>
            <person name="Binder M."/>
            <person name="Bloem J."/>
            <person name="Labutti K."/>
            <person name="Salamov A."/>
            <person name="Andreopoulos B."/>
            <person name="Baker S."/>
            <person name="Barry K."/>
            <person name="Bills G."/>
            <person name="Bluhm B."/>
            <person name="Cannon C."/>
            <person name="Castanera R."/>
            <person name="Culley D."/>
            <person name="Daum C."/>
            <person name="Ezra D."/>
            <person name="Gonzalez J."/>
            <person name="Henrissat B."/>
            <person name="Kuo A."/>
            <person name="Liang C."/>
            <person name="Lipzen A."/>
            <person name="Lutzoni F."/>
            <person name="Magnuson J."/>
            <person name="Mondo S."/>
            <person name="Nolan M."/>
            <person name="Ohm R."/>
            <person name="Pangilinan J."/>
            <person name="Park H.-J."/>
            <person name="Ramirez L."/>
            <person name="Alfaro M."/>
            <person name="Sun H."/>
            <person name="Tritt A."/>
            <person name="Yoshinaga Y."/>
            <person name="Zwiers L.-H."/>
            <person name="Turgeon B."/>
            <person name="Goodwin S."/>
            <person name="Spatafora J."/>
            <person name="Crous P."/>
            <person name="Grigoriev I."/>
        </authorList>
    </citation>
    <scope>NUCLEOTIDE SEQUENCE</scope>
    <source>
        <strain evidence="3">CBS 101060</strain>
    </source>
</reference>
<accession>A0A9P4VQV5</accession>
<feature type="domain" description="Ubiquitin 3 binding protein But2 C-terminal" evidence="2">
    <location>
        <begin position="31"/>
        <end position="173"/>
    </location>
</feature>
<keyword evidence="1" id="KW-0732">Signal</keyword>
<dbReference type="Proteomes" id="UP000799429">
    <property type="component" value="Unassembled WGS sequence"/>
</dbReference>
<dbReference type="OrthoDB" id="5308323at2759"/>
<name>A0A9P4VQV5_9PEZI</name>
<evidence type="ECO:0000313" key="4">
    <source>
        <dbReference type="Proteomes" id="UP000799429"/>
    </source>
</evidence>
<organism evidence="3 4">
    <name type="scientific">Patellaria atrata CBS 101060</name>
    <dbReference type="NCBI Taxonomy" id="1346257"/>
    <lineage>
        <taxon>Eukaryota</taxon>
        <taxon>Fungi</taxon>
        <taxon>Dikarya</taxon>
        <taxon>Ascomycota</taxon>
        <taxon>Pezizomycotina</taxon>
        <taxon>Dothideomycetes</taxon>
        <taxon>Dothideomycetes incertae sedis</taxon>
        <taxon>Patellariales</taxon>
        <taxon>Patellariaceae</taxon>
        <taxon>Patellaria</taxon>
    </lineage>
</organism>
<proteinExistence type="predicted"/>
<protein>
    <recommendedName>
        <fullName evidence="2">Ubiquitin 3 binding protein But2 C-terminal domain-containing protein</fullName>
    </recommendedName>
</protein>
<comment type="caution">
    <text evidence="3">The sequence shown here is derived from an EMBL/GenBank/DDBJ whole genome shotgun (WGS) entry which is preliminary data.</text>
</comment>
<dbReference type="Pfam" id="PF09792">
    <property type="entry name" value="But2"/>
    <property type="match status" value="1"/>
</dbReference>